<feature type="non-terminal residue" evidence="1">
    <location>
        <position position="1"/>
    </location>
</feature>
<dbReference type="Proteomes" id="UP000092600">
    <property type="component" value="Unassembled WGS sequence"/>
</dbReference>
<evidence type="ECO:0000313" key="1">
    <source>
        <dbReference type="EMBL" id="OAY76648.1"/>
    </source>
</evidence>
<name>A0A199VI19_ANACO</name>
<accession>A0A199VI19</accession>
<gene>
    <name evidence="1" type="ORF">ACMD2_20166</name>
</gene>
<sequence>WTSKNLAVAIGVPVESLNRIISFRMSKVDTLPRMNTISGN</sequence>
<protein>
    <submittedName>
        <fullName evidence="1">Uncharacterized protein</fullName>
    </submittedName>
</protein>
<reference evidence="1 2" key="1">
    <citation type="journal article" date="2016" name="DNA Res.">
        <title>The draft genome of MD-2 pineapple using hybrid error correction of long reads.</title>
        <authorList>
            <person name="Redwan R.M."/>
            <person name="Saidin A."/>
            <person name="Kumar S.V."/>
        </authorList>
    </citation>
    <scope>NUCLEOTIDE SEQUENCE [LARGE SCALE GENOMIC DNA]</scope>
    <source>
        <strain evidence="2">cv. MD2</strain>
        <tissue evidence="1">Leaf</tissue>
    </source>
</reference>
<organism evidence="1 2">
    <name type="scientific">Ananas comosus</name>
    <name type="common">Pineapple</name>
    <name type="synonym">Ananas ananas</name>
    <dbReference type="NCBI Taxonomy" id="4615"/>
    <lineage>
        <taxon>Eukaryota</taxon>
        <taxon>Viridiplantae</taxon>
        <taxon>Streptophyta</taxon>
        <taxon>Embryophyta</taxon>
        <taxon>Tracheophyta</taxon>
        <taxon>Spermatophyta</taxon>
        <taxon>Magnoliopsida</taxon>
        <taxon>Liliopsida</taxon>
        <taxon>Poales</taxon>
        <taxon>Bromeliaceae</taxon>
        <taxon>Bromelioideae</taxon>
        <taxon>Ananas</taxon>
    </lineage>
</organism>
<dbReference type="AlphaFoldDB" id="A0A199VI19"/>
<dbReference type="EMBL" id="LSRQ01001758">
    <property type="protein sequence ID" value="OAY76648.1"/>
    <property type="molecule type" value="Genomic_DNA"/>
</dbReference>
<evidence type="ECO:0000313" key="2">
    <source>
        <dbReference type="Proteomes" id="UP000092600"/>
    </source>
</evidence>
<comment type="caution">
    <text evidence="1">The sequence shown here is derived from an EMBL/GenBank/DDBJ whole genome shotgun (WGS) entry which is preliminary data.</text>
</comment>
<proteinExistence type="predicted"/>